<name>A0A1M7PTE5_9BACI</name>
<dbReference type="GO" id="GO:0004803">
    <property type="term" value="F:transposase activity"/>
    <property type="evidence" value="ECO:0007669"/>
    <property type="project" value="InterPro"/>
</dbReference>
<evidence type="ECO:0000313" key="5">
    <source>
        <dbReference type="EMBL" id="SHN26084.1"/>
    </source>
</evidence>
<dbReference type="GO" id="GO:0005829">
    <property type="term" value="C:cytosol"/>
    <property type="evidence" value="ECO:0007669"/>
    <property type="project" value="TreeGrafter"/>
</dbReference>
<accession>A0A1M7PTE5</accession>
<dbReference type="Gene3D" id="3.30.420.10">
    <property type="entry name" value="Ribonuclease H-like superfamily/Ribonuclease H"/>
    <property type="match status" value="1"/>
</dbReference>
<feature type="non-terminal residue" evidence="4">
    <location>
        <position position="1"/>
    </location>
</feature>
<evidence type="ECO:0000256" key="1">
    <source>
        <dbReference type="ARBA" id="ARBA00002190"/>
    </source>
</evidence>
<proteinExistence type="inferred from homology"/>
<dbReference type="PROSITE" id="PS50994">
    <property type="entry name" value="INTEGRASE"/>
    <property type="match status" value="1"/>
</dbReference>
<organism evidence="4 6">
    <name type="scientific">Gracilibacillus kekensis</name>
    <dbReference type="NCBI Taxonomy" id="1027249"/>
    <lineage>
        <taxon>Bacteria</taxon>
        <taxon>Bacillati</taxon>
        <taxon>Bacillota</taxon>
        <taxon>Bacilli</taxon>
        <taxon>Bacillales</taxon>
        <taxon>Bacillaceae</taxon>
        <taxon>Gracilibacillus</taxon>
    </lineage>
</organism>
<comment type="function">
    <text evidence="1">Required for the transposition of the insertion element.</text>
</comment>
<feature type="domain" description="Integrase catalytic" evidence="3">
    <location>
        <begin position="1"/>
        <end position="107"/>
    </location>
</feature>
<dbReference type="PANTHER" id="PTHR10948:SF23">
    <property type="entry name" value="TRANSPOSASE INSI FOR INSERTION SEQUENCE ELEMENT IS30A-RELATED"/>
    <property type="match status" value="1"/>
</dbReference>
<dbReference type="Proteomes" id="UP000184184">
    <property type="component" value="Unassembled WGS sequence"/>
</dbReference>
<evidence type="ECO:0000313" key="4">
    <source>
        <dbReference type="EMBL" id="SHN20738.1"/>
    </source>
</evidence>
<dbReference type="InterPro" id="IPR012337">
    <property type="entry name" value="RNaseH-like_sf"/>
</dbReference>
<reference evidence="4 6" key="1">
    <citation type="submission" date="2016-11" db="EMBL/GenBank/DDBJ databases">
        <authorList>
            <person name="Jaros S."/>
            <person name="Januszkiewicz K."/>
            <person name="Wedrychowicz H."/>
        </authorList>
    </citation>
    <scope>NUCLEOTIDE SEQUENCE [LARGE SCALE GENOMIC DNA]</scope>
    <source>
        <strain evidence="4 6">CGMCC 1.10681</strain>
    </source>
</reference>
<dbReference type="InterPro" id="IPR001584">
    <property type="entry name" value="Integrase_cat-core"/>
</dbReference>
<dbReference type="GO" id="GO:0003677">
    <property type="term" value="F:DNA binding"/>
    <property type="evidence" value="ECO:0007669"/>
    <property type="project" value="InterPro"/>
</dbReference>
<evidence type="ECO:0000259" key="3">
    <source>
        <dbReference type="PROSITE" id="PS50994"/>
    </source>
</evidence>
<dbReference type="STRING" id="1027249.SAMN05216179_2509"/>
<dbReference type="InterPro" id="IPR051917">
    <property type="entry name" value="Transposase-Integrase"/>
</dbReference>
<protein>
    <submittedName>
        <fullName evidence="4">Transposase, IS30 family</fullName>
    </submittedName>
</protein>
<comment type="similarity">
    <text evidence="2">Belongs to the transposase IS30 family.</text>
</comment>
<dbReference type="EMBL" id="FRCZ01000006">
    <property type="protein sequence ID" value="SHN26084.1"/>
    <property type="molecule type" value="Genomic_DNA"/>
</dbReference>
<dbReference type="NCBIfam" id="NF033563">
    <property type="entry name" value="transpos_IS30"/>
    <property type="match status" value="1"/>
</dbReference>
<evidence type="ECO:0000256" key="2">
    <source>
        <dbReference type="ARBA" id="ARBA00006363"/>
    </source>
</evidence>
<dbReference type="GO" id="GO:0015074">
    <property type="term" value="P:DNA integration"/>
    <property type="evidence" value="ECO:0007669"/>
    <property type="project" value="InterPro"/>
</dbReference>
<dbReference type="OrthoDB" id="9776104at2"/>
<dbReference type="RefSeq" id="WP_139251822.1">
    <property type="nucleotide sequence ID" value="NZ_FRCZ01000004.1"/>
</dbReference>
<sequence length="111" mass="12721">QAIKTLNEQLPSGAFQTATVDRGKEFACYRTIEQDTDIKVYFADPYSSWQRGSNENANGLLREFFPKQTDLANVSNDELEGALSLINNRPRKCLNWKTTHEAFQEELLHLI</sequence>
<dbReference type="SUPFAM" id="SSF53098">
    <property type="entry name" value="Ribonuclease H-like"/>
    <property type="match status" value="1"/>
</dbReference>
<dbReference type="EMBL" id="FRCZ01000004">
    <property type="protein sequence ID" value="SHN20738.1"/>
    <property type="molecule type" value="Genomic_DNA"/>
</dbReference>
<gene>
    <name evidence="4" type="ORF">SAMN05216179_2509</name>
    <name evidence="5" type="ORF">SAMN05216179_2811</name>
</gene>
<dbReference type="PANTHER" id="PTHR10948">
    <property type="entry name" value="TRANSPOSASE"/>
    <property type="match status" value="1"/>
</dbReference>
<keyword evidence="6" id="KW-1185">Reference proteome</keyword>
<dbReference type="InterPro" id="IPR001598">
    <property type="entry name" value="Transposase_IS30_CS"/>
</dbReference>
<dbReference type="GO" id="GO:0006313">
    <property type="term" value="P:DNA transposition"/>
    <property type="evidence" value="ECO:0007669"/>
    <property type="project" value="InterPro"/>
</dbReference>
<dbReference type="InterPro" id="IPR053392">
    <property type="entry name" value="Transposase_IS30-like"/>
</dbReference>
<dbReference type="InterPro" id="IPR036397">
    <property type="entry name" value="RNaseH_sf"/>
</dbReference>
<dbReference type="PROSITE" id="PS01043">
    <property type="entry name" value="TRANSPOSASE_IS30"/>
    <property type="match status" value="1"/>
</dbReference>
<evidence type="ECO:0000313" key="6">
    <source>
        <dbReference type="Proteomes" id="UP000184184"/>
    </source>
</evidence>
<dbReference type="AlphaFoldDB" id="A0A1M7PTE5"/>